<accession>A0ACB7GY74</accession>
<protein>
    <submittedName>
        <fullName evidence="1">Uncharacterized protein</fullName>
    </submittedName>
</protein>
<name>A0ACB7GY74_MANES</name>
<evidence type="ECO:0000313" key="1">
    <source>
        <dbReference type="EMBL" id="KAG8644448.1"/>
    </source>
</evidence>
<sequence>MEDLFERIYDDIFYCSVDWKTDTFYLQLEILTQFAELKPLLQKLKANGNKLKSKRKQLRRIYKPPKLHHKCFKKLDPNYQRRRHVHNKIDDVDTLVCERDELSYTIDLGVENLLDLMVKYSMPPVLLVNDKEDYSLIRVMRDICGFEGYLLVDPELKGLVRRIRKDRFKFADPEDCARRIANEKLFLPLEDKTDLIYLQLEMNLVLEYEIMPLIPEFTMIERMLKPVLRLATIPGFRF</sequence>
<evidence type="ECO:0000313" key="2">
    <source>
        <dbReference type="Proteomes" id="UP000091857"/>
    </source>
</evidence>
<dbReference type="Proteomes" id="UP000091857">
    <property type="component" value="Chromosome 11"/>
</dbReference>
<dbReference type="EMBL" id="CM004397">
    <property type="protein sequence ID" value="KAG8644448.1"/>
    <property type="molecule type" value="Genomic_DNA"/>
</dbReference>
<gene>
    <name evidence="1" type="ORF">MANES_11G129732v8</name>
</gene>
<proteinExistence type="predicted"/>
<reference evidence="2" key="1">
    <citation type="journal article" date="2016" name="Nat. Biotechnol.">
        <title>Sequencing wild and cultivated cassava and related species reveals extensive interspecific hybridization and genetic diversity.</title>
        <authorList>
            <person name="Bredeson J.V."/>
            <person name="Lyons J.B."/>
            <person name="Prochnik S.E."/>
            <person name="Wu G.A."/>
            <person name="Ha C.M."/>
            <person name="Edsinger-Gonzales E."/>
            <person name="Grimwood J."/>
            <person name="Schmutz J."/>
            <person name="Rabbi I.Y."/>
            <person name="Egesi C."/>
            <person name="Nauluvula P."/>
            <person name="Lebot V."/>
            <person name="Ndunguru J."/>
            <person name="Mkamilo G."/>
            <person name="Bart R.S."/>
            <person name="Setter T.L."/>
            <person name="Gleadow R.M."/>
            <person name="Kulakow P."/>
            <person name="Ferguson M.E."/>
            <person name="Rounsley S."/>
            <person name="Rokhsar D.S."/>
        </authorList>
    </citation>
    <scope>NUCLEOTIDE SEQUENCE [LARGE SCALE GENOMIC DNA]</scope>
    <source>
        <strain evidence="2">cv. AM560-2</strain>
    </source>
</reference>
<keyword evidence="2" id="KW-1185">Reference proteome</keyword>
<comment type="caution">
    <text evidence="1">The sequence shown here is derived from an EMBL/GenBank/DDBJ whole genome shotgun (WGS) entry which is preliminary data.</text>
</comment>
<organism evidence="1 2">
    <name type="scientific">Manihot esculenta</name>
    <name type="common">Cassava</name>
    <name type="synonym">Jatropha manihot</name>
    <dbReference type="NCBI Taxonomy" id="3983"/>
    <lineage>
        <taxon>Eukaryota</taxon>
        <taxon>Viridiplantae</taxon>
        <taxon>Streptophyta</taxon>
        <taxon>Embryophyta</taxon>
        <taxon>Tracheophyta</taxon>
        <taxon>Spermatophyta</taxon>
        <taxon>Magnoliopsida</taxon>
        <taxon>eudicotyledons</taxon>
        <taxon>Gunneridae</taxon>
        <taxon>Pentapetalae</taxon>
        <taxon>rosids</taxon>
        <taxon>fabids</taxon>
        <taxon>Malpighiales</taxon>
        <taxon>Euphorbiaceae</taxon>
        <taxon>Crotonoideae</taxon>
        <taxon>Manihoteae</taxon>
        <taxon>Manihot</taxon>
    </lineage>
</organism>